<dbReference type="EMBL" id="QFXC01000013">
    <property type="protein sequence ID" value="RDH81457.1"/>
    <property type="molecule type" value="Genomic_DNA"/>
</dbReference>
<sequence length="155" mass="16846">MKNLTLKTAGLLILALFSTQGLAGSPWADDTAADDTTATEQTTTEVMPQETGGSPAMTEETTKPVETVEVSPQPEVINETVQQGDVLNVNEAPQAVGVRLLDFPRRGMTTDKVENELGRPSEIIPSIGQPPISRWVYDDRTVYFEYSSVIHVVAK</sequence>
<keyword evidence="2" id="KW-0732">Signal</keyword>
<accession>A0A370DAY1</accession>
<feature type="chain" id="PRO_5016926120" description="Lipoprotein SmpA/OmlA domain-containing protein" evidence="2">
    <location>
        <begin position="24"/>
        <end position="155"/>
    </location>
</feature>
<keyword evidence="4" id="KW-1185">Reference proteome</keyword>
<evidence type="ECO:0000256" key="2">
    <source>
        <dbReference type="SAM" id="SignalP"/>
    </source>
</evidence>
<gene>
    <name evidence="3" type="ORF">DIZ80_15355</name>
</gene>
<name>A0A370DAY1_9GAMM</name>
<dbReference type="Proteomes" id="UP000254266">
    <property type="component" value="Unassembled WGS sequence"/>
</dbReference>
<dbReference type="AlphaFoldDB" id="A0A370DAY1"/>
<protein>
    <recommendedName>
        <fullName evidence="5">Lipoprotein SmpA/OmlA domain-containing protein</fullName>
    </recommendedName>
</protein>
<proteinExistence type="predicted"/>
<organism evidence="3 4">
    <name type="scientific">endosymbiont of Galathealinum brachiosum</name>
    <dbReference type="NCBI Taxonomy" id="2200906"/>
    <lineage>
        <taxon>Bacteria</taxon>
        <taxon>Pseudomonadati</taxon>
        <taxon>Pseudomonadota</taxon>
        <taxon>Gammaproteobacteria</taxon>
        <taxon>sulfur-oxidizing symbionts</taxon>
    </lineage>
</organism>
<feature type="compositionally biased region" description="Low complexity" evidence="1">
    <location>
        <begin position="28"/>
        <end position="45"/>
    </location>
</feature>
<comment type="caution">
    <text evidence="3">The sequence shown here is derived from an EMBL/GenBank/DDBJ whole genome shotgun (WGS) entry which is preliminary data.</text>
</comment>
<feature type="region of interest" description="Disordered" evidence="1">
    <location>
        <begin position="24"/>
        <end position="71"/>
    </location>
</feature>
<evidence type="ECO:0008006" key="5">
    <source>
        <dbReference type="Google" id="ProtNLM"/>
    </source>
</evidence>
<feature type="signal peptide" evidence="2">
    <location>
        <begin position="1"/>
        <end position="23"/>
    </location>
</feature>
<evidence type="ECO:0000313" key="4">
    <source>
        <dbReference type="Proteomes" id="UP000254266"/>
    </source>
</evidence>
<evidence type="ECO:0000256" key="1">
    <source>
        <dbReference type="SAM" id="MobiDB-lite"/>
    </source>
</evidence>
<evidence type="ECO:0000313" key="3">
    <source>
        <dbReference type="EMBL" id="RDH81457.1"/>
    </source>
</evidence>
<reference evidence="3 4" key="1">
    <citation type="journal article" date="2018" name="ISME J.">
        <title>Endosymbiont genomes yield clues of tubeworm success.</title>
        <authorList>
            <person name="Li Y."/>
            <person name="Liles M.R."/>
            <person name="Halanych K.M."/>
        </authorList>
    </citation>
    <scope>NUCLEOTIDE SEQUENCE [LARGE SCALE GENOMIC DNA]</scope>
    <source>
        <strain evidence="3">A1464</strain>
    </source>
</reference>